<keyword evidence="1" id="KW-0472">Membrane</keyword>
<evidence type="ECO:0000313" key="3">
    <source>
        <dbReference type="Proteomes" id="UP000176864"/>
    </source>
</evidence>
<evidence type="ECO:0000256" key="1">
    <source>
        <dbReference type="SAM" id="Phobius"/>
    </source>
</evidence>
<feature type="transmembrane region" description="Helical" evidence="1">
    <location>
        <begin position="16"/>
        <end position="33"/>
    </location>
</feature>
<reference evidence="2 3" key="1">
    <citation type="journal article" date="2016" name="Nat. Commun.">
        <title>Thousands of microbial genomes shed light on interconnected biogeochemical processes in an aquifer system.</title>
        <authorList>
            <person name="Anantharaman K."/>
            <person name="Brown C.T."/>
            <person name="Hug L.A."/>
            <person name="Sharon I."/>
            <person name="Castelle C.J."/>
            <person name="Probst A.J."/>
            <person name="Thomas B.C."/>
            <person name="Singh A."/>
            <person name="Wilkins M.J."/>
            <person name="Karaoz U."/>
            <person name="Brodie E.L."/>
            <person name="Williams K.H."/>
            <person name="Hubbard S.S."/>
            <person name="Banfield J.F."/>
        </authorList>
    </citation>
    <scope>NUCLEOTIDE SEQUENCE [LARGE SCALE GENOMIC DNA]</scope>
</reference>
<protein>
    <submittedName>
        <fullName evidence="2">Uncharacterized protein</fullName>
    </submittedName>
</protein>
<accession>A0A1F5NK94</accession>
<dbReference type="AlphaFoldDB" id="A0A1F5NK94"/>
<keyword evidence="1" id="KW-0812">Transmembrane</keyword>
<dbReference type="Proteomes" id="UP000176864">
    <property type="component" value="Unassembled WGS sequence"/>
</dbReference>
<gene>
    <name evidence="2" type="ORF">A2751_02725</name>
</gene>
<comment type="caution">
    <text evidence="2">The sequence shown here is derived from an EMBL/GenBank/DDBJ whole genome shotgun (WGS) entry which is preliminary data.</text>
</comment>
<dbReference type="EMBL" id="MFEK01000016">
    <property type="protein sequence ID" value="OGE77932.1"/>
    <property type="molecule type" value="Genomic_DNA"/>
</dbReference>
<proteinExistence type="predicted"/>
<organism evidence="2 3">
    <name type="scientific">Candidatus Doudnabacteria bacterium RIFCSPHIGHO2_01_FULL_46_14</name>
    <dbReference type="NCBI Taxonomy" id="1817824"/>
    <lineage>
        <taxon>Bacteria</taxon>
        <taxon>Candidatus Doudnaibacteriota</taxon>
    </lineage>
</organism>
<sequence length="268" mass="30958">MPKNIRNHSRSSARAWWMWSVLLLAIAVTYFITQPQPLRQERITYPAQPVPRIVLPSPIPIPEKTSEQKIKEGAQIFERLMGESDPFFIGNKYYPPFGIAWLRGIVEANKKGELLITPVTTFPGASSTLMASGYNGQKMEIEISLLKLWGFVNVDYPVTKYDSRVAKHTFMNGMVHEALHLRGQKKEFFDFSENSTDTQRVYEERLKEELRVWPIMIINVIRPLRVVGQPLNNDDIEADGILRGCKDDPSCPLFVEFIKKRFRDPYQK</sequence>
<name>A0A1F5NK94_9BACT</name>
<keyword evidence="1" id="KW-1133">Transmembrane helix</keyword>
<evidence type="ECO:0000313" key="2">
    <source>
        <dbReference type="EMBL" id="OGE77932.1"/>
    </source>
</evidence>